<evidence type="ECO:0000256" key="1">
    <source>
        <dbReference type="ARBA" id="ARBA00022729"/>
    </source>
</evidence>
<dbReference type="RefSeq" id="WP_169659065.1">
    <property type="nucleotide sequence ID" value="NZ_JABANE010000076.1"/>
</dbReference>
<accession>A0A7X9RY60</accession>
<evidence type="ECO:0000313" key="6">
    <source>
        <dbReference type="Proteomes" id="UP000576082"/>
    </source>
</evidence>
<dbReference type="EMBL" id="JABANE010000076">
    <property type="protein sequence ID" value="NME70835.1"/>
    <property type="molecule type" value="Genomic_DNA"/>
</dbReference>
<gene>
    <name evidence="5" type="ORF">HHU12_22870</name>
</gene>
<dbReference type="InterPro" id="IPR051099">
    <property type="entry name" value="AGR/TXD"/>
</dbReference>
<dbReference type="Pfam" id="PF03190">
    <property type="entry name" value="Thioredox_DsbH"/>
    <property type="match status" value="1"/>
</dbReference>
<protein>
    <submittedName>
        <fullName evidence="5">DUF255 domain-containing protein</fullName>
    </submittedName>
</protein>
<feature type="signal peptide" evidence="3">
    <location>
        <begin position="1"/>
        <end position="19"/>
    </location>
</feature>
<dbReference type="PANTHER" id="PTHR15337">
    <property type="entry name" value="ANTERIOR GRADIENT PROTEIN-RELATED"/>
    <property type="match status" value="1"/>
</dbReference>
<dbReference type="InterPro" id="IPR004879">
    <property type="entry name" value="Ssp411-like_TRX"/>
</dbReference>
<keyword evidence="1 3" id="KW-0732">Signal</keyword>
<keyword evidence="6" id="KW-1185">Reference proteome</keyword>
<organism evidence="5 6">
    <name type="scientific">Flammeovirga aprica JL-4</name>
    <dbReference type="NCBI Taxonomy" id="694437"/>
    <lineage>
        <taxon>Bacteria</taxon>
        <taxon>Pseudomonadati</taxon>
        <taxon>Bacteroidota</taxon>
        <taxon>Cytophagia</taxon>
        <taxon>Cytophagales</taxon>
        <taxon>Flammeovirgaceae</taxon>
        <taxon>Flammeovirga</taxon>
    </lineage>
</organism>
<reference evidence="5 6" key="1">
    <citation type="submission" date="2020-04" db="EMBL/GenBank/DDBJ databases">
        <title>Flammeovirga sp. SR4, a novel species isolated from seawater.</title>
        <authorList>
            <person name="Wang X."/>
        </authorList>
    </citation>
    <scope>NUCLEOTIDE SEQUENCE [LARGE SCALE GENOMIC DNA]</scope>
    <source>
        <strain evidence="5 6">ATCC 23126</strain>
    </source>
</reference>
<evidence type="ECO:0000259" key="4">
    <source>
        <dbReference type="Pfam" id="PF03190"/>
    </source>
</evidence>
<dbReference type="SUPFAM" id="SSF52833">
    <property type="entry name" value="Thioredoxin-like"/>
    <property type="match status" value="1"/>
</dbReference>
<dbReference type="AlphaFoldDB" id="A0A7X9RY60"/>
<dbReference type="InterPro" id="IPR017937">
    <property type="entry name" value="Thioredoxin_CS"/>
</dbReference>
<evidence type="ECO:0000313" key="5">
    <source>
        <dbReference type="EMBL" id="NME70835.1"/>
    </source>
</evidence>
<evidence type="ECO:0000256" key="3">
    <source>
        <dbReference type="SAM" id="SignalP"/>
    </source>
</evidence>
<dbReference type="InterPro" id="IPR036249">
    <property type="entry name" value="Thioredoxin-like_sf"/>
</dbReference>
<name>A0A7X9RY60_9BACT</name>
<feature type="chain" id="PRO_5030914572" evidence="3">
    <location>
        <begin position="20"/>
        <end position="181"/>
    </location>
</feature>
<dbReference type="Proteomes" id="UP000576082">
    <property type="component" value="Unassembled WGS sequence"/>
</dbReference>
<dbReference type="Gene3D" id="3.40.30.10">
    <property type="entry name" value="Glutaredoxin"/>
    <property type="match status" value="1"/>
</dbReference>
<evidence type="ECO:0000256" key="2">
    <source>
        <dbReference type="ARBA" id="ARBA00023284"/>
    </source>
</evidence>
<comment type="caution">
    <text evidence="5">The sequence shown here is derived from an EMBL/GenBank/DDBJ whole genome shotgun (WGS) entry which is preliminary data.</text>
</comment>
<proteinExistence type="predicted"/>
<keyword evidence="2" id="KW-0676">Redox-active center</keyword>
<sequence length="181" mass="21056">MRFLLSAFFVLLLSQSLQAQDKIKWMSFEEAITKSKKEPRKIFIDVYTDWCGWCKKMDRATFSDPSIVQYVNENYYAVKLNAESRKAIHFQGDTYEFINQGKKGYHELAATLLNGKMSFPTTVFIVVDKKEQLLANPVPVPGFQDKKNMHLILSYIEEGAFENISFEDFKQKYTSPYSKSK</sequence>
<dbReference type="PROSITE" id="PS00194">
    <property type="entry name" value="THIOREDOXIN_1"/>
    <property type="match status" value="1"/>
</dbReference>
<dbReference type="PANTHER" id="PTHR15337:SF11">
    <property type="entry name" value="THIOREDOXIN DOMAIN-CONTAINING PROTEIN"/>
    <property type="match status" value="1"/>
</dbReference>
<feature type="domain" description="Spermatogenesis-associated protein 20-like TRX" evidence="4">
    <location>
        <begin position="18"/>
        <end position="139"/>
    </location>
</feature>